<gene>
    <name evidence="2" type="ORF">METZ01_LOCUS444395</name>
</gene>
<accession>A0A382Z7R9</accession>
<organism evidence="2">
    <name type="scientific">marine metagenome</name>
    <dbReference type="NCBI Taxonomy" id="408172"/>
    <lineage>
        <taxon>unclassified sequences</taxon>
        <taxon>metagenomes</taxon>
        <taxon>ecological metagenomes</taxon>
    </lineage>
</organism>
<dbReference type="SUPFAM" id="SSF53681">
    <property type="entry name" value="Aspartate/glutamate racemase"/>
    <property type="match status" value="2"/>
</dbReference>
<evidence type="ECO:0000256" key="1">
    <source>
        <dbReference type="ARBA" id="ARBA00023235"/>
    </source>
</evidence>
<evidence type="ECO:0000313" key="2">
    <source>
        <dbReference type="EMBL" id="SVD91541.1"/>
    </source>
</evidence>
<sequence length="190" mass="21217">MVREEPKIGIAGGAGPYAGIDLARMILEETVAEKDQDYLPTVQISTPEQIEDRTRFLLGEETINPAHALFRNIMDLEFLGATIVGLPCNTAHAERIWSVLNHNLEQAGCRARLLDMIAETADFLNQECPGVRTVGILSTIGTWRAAFYPALLEPKGYKVVVLKEEQQQQIHDEALFHPRHGIKVQDYPVT</sequence>
<reference evidence="2" key="1">
    <citation type="submission" date="2018-05" db="EMBL/GenBank/DDBJ databases">
        <authorList>
            <person name="Lanie J.A."/>
            <person name="Ng W.-L."/>
            <person name="Kazmierczak K.M."/>
            <person name="Andrzejewski T.M."/>
            <person name="Davidsen T.M."/>
            <person name="Wayne K.J."/>
            <person name="Tettelin H."/>
            <person name="Glass J.I."/>
            <person name="Rusch D."/>
            <person name="Podicherti R."/>
            <person name="Tsui H.-C.T."/>
            <person name="Winkler M.E."/>
        </authorList>
    </citation>
    <scope>NUCLEOTIDE SEQUENCE</scope>
</reference>
<feature type="non-terminal residue" evidence="2">
    <location>
        <position position="190"/>
    </location>
</feature>
<dbReference type="PANTHER" id="PTHR21198:SF7">
    <property type="entry name" value="ASPARTATE-GLUTAMATE RACEMASE FAMILY"/>
    <property type="match status" value="1"/>
</dbReference>
<dbReference type="PANTHER" id="PTHR21198">
    <property type="entry name" value="GLUTAMATE RACEMASE"/>
    <property type="match status" value="1"/>
</dbReference>
<dbReference type="InterPro" id="IPR001920">
    <property type="entry name" value="Asp/Glu_race"/>
</dbReference>
<name>A0A382Z7R9_9ZZZZ</name>
<dbReference type="AlphaFoldDB" id="A0A382Z7R9"/>
<protein>
    <recommendedName>
        <fullName evidence="3">Aspartate racemase</fullName>
    </recommendedName>
</protein>
<keyword evidence="1" id="KW-0413">Isomerase</keyword>
<dbReference type="Gene3D" id="3.40.50.1860">
    <property type="match status" value="2"/>
</dbReference>
<dbReference type="EMBL" id="UINC01181714">
    <property type="protein sequence ID" value="SVD91541.1"/>
    <property type="molecule type" value="Genomic_DNA"/>
</dbReference>
<dbReference type="GO" id="GO:0047661">
    <property type="term" value="F:amino-acid racemase activity"/>
    <property type="evidence" value="ECO:0007669"/>
    <property type="project" value="InterPro"/>
</dbReference>
<evidence type="ECO:0008006" key="3">
    <source>
        <dbReference type="Google" id="ProtNLM"/>
    </source>
</evidence>
<proteinExistence type="predicted"/>